<dbReference type="SMART" id="SM00317">
    <property type="entry name" value="SET"/>
    <property type="match status" value="1"/>
</dbReference>
<dbReference type="GO" id="GO:0003983">
    <property type="term" value="F:UTP:glucose-1-phosphate uridylyltransferase activity"/>
    <property type="evidence" value="ECO:0007669"/>
    <property type="project" value="UniProtKB-EC"/>
</dbReference>
<feature type="compositionally biased region" description="Low complexity" evidence="8">
    <location>
        <begin position="862"/>
        <end position="885"/>
    </location>
</feature>
<keyword evidence="5" id="KW-0548">Nucleotidyltransferase</keyword>
<dbReference type="Pfam" id="PF01704">
    <property type="entry name" value="UDPGP"/>
    <property type="match status" value="1"/>
</dbReference>
<feature type="region of interest" description="Disordered" evidence="8">
    <location>
        <begin position="496"/>
        <end position="515"/>
    </location>
</feature>
<feature type="compositionally biased region" description="Polar residues" evidence="8">
    <location>
        <begin position="941"/>
        <end position="963"/>
    </location>
</feature>
<dbReference type="PROSITE" id="PS50280">
    <property type="entry name" value="SET"/>
    <property type="match status" value="1"/>
</dbReference>
<feature type="compositionally biased region" description="Acidic residues" evidence="8">
    <location>
        <begin position="846"/>
        <end position="860"/>
    </location>
</feature>
<evidence type="ECO:0000256" key="1">
    <source>
        <dbReference type="ARBA" id="ARBA00003449"/>
    </source>
</evidence>
<dbReference type="InterPro" id="IPR029044">
    <property type="entry name" value="Nucleotide-diphossugar_trans"/>
</dbReference>
<comment type="function">
    <text evidence="1">Plays a central role as a glucosyl donor in cellular metabolic pathways.</text>
</comment>
<feature type="compositionally biased region" description="Polar residues" evidence="8">
    <location>
        <begin position="1446"/>
        <end position="1457"/>
    </location>
</feature>
<evidence type="ECO:0000256" key="7">
    <source>
        <dbReference type="ARBA" id="ARBA00048128"/>
    </source>
</evidence>
<dbReference type="EC" id="2.7.7.9" evidence="3"/>
<dbReference type="EMBL" id="SGPK01000114">
    <property type="protein sequence ID" value="THH08088.1"/>
    <property type="molecule type" value="Genomic_DNA"/>
</dbReference>
<keyword evidence="4" id="KW-0808">Transferase</keyword>
<evidence type="ECO:0000256" key="6">
    <source>
        <dbReference type="ARBA" id="ARBA00031959"/>
    </source>
</evidence>
<evidence type="ECO:0000259" key="9">
    <source>
        <dbReference type="PROSITE" id="PS50280"/>
    </source>
</evidence>
<feature type="compositionally biased region" description="Acidic residues" evidence="8">
    <location>
        <begin position="1359"/>
        <end position="1373"/>
    </location>
</feature>
<dbReference type="PANTHER" id="PTHR43511">
    <property type="match status" value="1"/>
</dbReference>
<feature type="compositionally biased region" description="Polar residues" evidence="8">
    <location>
        <begin position="1299"/>
        <end position="1310"/>
    </location>
</feature>
<dbReference type="FunFam" id="2.160.10.10:FF:000001">
    <property type="entry name" value="UTP--glucose-1-phosphate uridylyltransferase"/>
    <property type="match status" value="1"/>
</dbReference>
<feature type="domain" description="SET" evidence="9">
    <location>
        <begin position="639"/>
        <end position="762"/>
    </location>
</feature>
<feature type="compositionally biased region" description="Basic and acidic residues" evidence="8">
    <location>
        <begin position="820"/>
        <end position="833"/>
    </location>
</feature>
<feature type="compositionally biased region" description="Basic and acidic residues" evidence="8">
    <location>
        <begin position="688"/>
        <end position="706"/>
    </location>
</feature>
<dbReference type="GO" id="GO:0006011">
    <property type="term" value="P:UDP-alpha-D-glucose metabolic process"/>
    <property type="evidence" value="ECO:0007669"/>
    <property type="project" value="InterPro"/>
</dbReference>
<evidence type="ECO:0000256" key="3">
    <source>
        <dbReference type="ARBA" id="ARBA00012415"/>
    </source>
</evidence>
<feature type="compositionally biased region" description="Polar residues" evidence="8">
    <location>
        <begin position="1503"/>
        <end position="1515"/>
    </location>
</feature>
<dbReference type="CDD" id="cd00897">
    <property type="entry name" value="UGPase_euk"/>
    <property type="match status" value="1"/>
</dbReference>
<dbReference type="SUPFAM" id="SSF53448">
    <property type="entry name" value="Nucleotide-diphospho-sugar transferases"/>
    <property type="match status" value="1"/>
</dbReference>
<evidence type="ECO:0000313" key="10">
    <source>
        <dbReference type="EMBL" id="THH08088.1"/>
    </source>
</evidence>
<dbReference type="OrthoDB" id="932129at2759"/>
<feature type="compositionally biased region" description="Basic residues" evidence="8">
    <location>
        <begin position="1425"/>
        <end position="1434"/>
    </location>
</feature>
<feature type="compositionally biased region" description="Polar residues" evidence="8">
    <location>
        <begin position="886"/>
        <end position="897"/>
    </location>
</feature>
<comment type="catalytic activity">
    <reaction evidence="7">
        <text>alpha-D-glucose 1-phosphate + UTP + H(+) = UDP-alpha-D-glucose + diphosphate</text>
        <dbReference type="Rhea" id="RHEA:19889"/>
        <dbReference type="ChEBI" id="CHEBI:15378"/>
        <dbReference type="ChEBI" id="CHEBI:33019"/>
        <dbReference type="ChEBI" id="CHEBI:46398"/>
        <dbReference type="ChEBI" id="CHEBI:58601"/>
        <dbReference type="ChEBI" id="CHEBI:58885"/>
        <dbReference type="EC" id="2.7.7.9"/>
    </reaction>
</comment>
<feature type="compositionally biased region" description="Acidic residues" evidence="8">
    <location>
        <begin position="790"/>
        <end position="811"/>
    </location>
</feature>
<keyword evidence="11" id="KW-1185">Reference proteome</keyword>
<feature type="region of interest" description="Disordered" evidence="8">
    <location>
        <begin position="786"/>
        <end position="1006"/>
    </location>
</feature>
<feature type="compositionally biased region" description="Polar residues" evidence="8">
    <location>
        <begin position="1105"/>
        <end position="1115"/>
    </location>
</feature>
<dbReference type="Gene3D" id="3.90.550.10">
    <property type="entry name" value="Spore Coat Polysaccharide Biosynthesis Protein SpsA, Chain A"/>
    <property type="match status" value="1"/>
</dbReference>
<reference evidence="10 11" key="1">
    <citation type="submission" date="2019-02" db="EMBL/GenBank/DDBJ databases">
        <title>Genome sequencing of the rare red list fungi Phellinidium pouzarii.</title>
        <authorList>
            <person name="Buettner E."/>
            <person name="Kellner H."/>
        </authorList>
    </citation>
    <scope>NUCLEOTIDE SEQUENCE [LARGE SCALE GENOMIC DNA]</scope>
    <source>
        <strain evidence="10 11">DSM 108285</strain>
    </source>
</reference>
<dbReference type="InterPro" id="IPR046341">
    <property type="entry name" value="SET_dom_sf"/>
</dbReference>
<dbReference type="InterPro" id="IPR001214">
    <property type="entry name" value="SET_dom"/>
</dbReference>
<feature type="region of interest" description="Disordered" evidence="8">
    <location>
        <begin position="1102"/>
        <end position="1122"/>
    </location>
</feature>
<organism evidence="10 11">
    <name type="scientific">Phellinidium pouzarii</name>
    <dbReference type="NCBI Taxonomy" id="167371"/>
    <lineage>
        <taxon>Eukaryota</taxon>
        <taxon>Fungi</taxon>
        <taxon>Dikarya</taxon>
        <taxon>Basidiomycota</taxon>
        <taxon>Agaricomycotina</taxon>
        <taxon>Agaricomycetes</taxon>
        <taxon>Hymenochaetales</taxon>
        <taxon>Hymenochaetaceae</taxon>
        <taxon>Phellinidium</taxon>
    </lineage>
</organism>
<comment type="similarity">
    <text evidence="2">Belongs to the UDPGP type 1 family.</text>
</comment>
<dbReference type="SUPFAM" id="SSF82199">
    <property type="entry name" value="SET domain"/>
    <property type="match status" value="1"/>
</dbReference>
<evidence type="ECO:0000256" key="4">
    <source>
        <dbReference type="ARBA" id="ARBA00022679"/>
    </source>
</evidence>
<accession>A0A4S4LAY3</accession>
<evidence type="ECO:0000256" key="2">
    <source>
        <dbReference type="ARBA" id="ARBA00010401"/>
    </source>
</evidence>
<name>A0A4S4LAY3_9AGAM</name>
<dbReference type="CDD" id="cd10524">
    <property type="entry name" value="SET_Suv4-20-like"/>
    <property type="match status" value="1"/>
</dbReference>
<evidence type="ECO:0000256" key="5">
    <source>
        <dbReference type="ARBA" id="ARBA00022695"/>
    </source>
</evidence>
<feature type="compositionally biased region" description="Polar residues" evidence="8">
    <location>
        <begin position="912"/>
        <end position="931"/>
    </location>
</feature>
<feature type="region of interest" description="Disordered" evidence="8">
    <location>
        <begin position="686"/>
        <end position="706"/>
    </location>
</feature>
<dbReference type="InterPro" id="IPR016267">
    <property type="entry name" value="UDPGP_trans"/>
</dbReference>
<protein>
    <recommendedName>
        <fullName evidence="3">UTP--glucose-1-phosphate uridylyltransferase</fullName>
        <ecNumber evidence="3">2.7.7.9</ecNumber>
    </recommendedName>
    <alternativeName>
        <fullName evidence="6">UDP-glucose pyrophosphorylase</fullName>
    </alternativeName>
</protein>
<dbReference type="Gene3D" id="2.160.10.10">
    <property type="entry name" value="Hexapeptide repeat proteins"/>
    <property type="match status" value="1"/>
</dbReference>
<evidence type="ECO:0000256" key="8">
    <source>
        <dbReference type="SAM" id="MobiDB-lite"/>
    </source>
</evidence>
<dbReference type="Pfam" id="PF00856">
    <property type="entry name" value="SET"/>
    <property type="match status" value="1"/>
</dbReference>
<dbReference type="Gene3D" id="2.170.270.10">
    <property type="entry name" value="SET domain"/>
    <property type="match status" value="1"/>
</dbReference>
<feature type="compositionally biased region" description="Acidic residues" evidence="8">
    <location>
        <begin position="1472"/>
        <end position="1483"/>
    </location>
</feature>
<feature type="compositionally biased region" description="Low complexity" evidence="8">
    <location>
        <begin position="1522"/>
        <end position="1534"/>
    </location>
</feature>
<evidence type="ECO:0000313" key="11">
    <source>
        <dbReference type="Proteomes" id="UP000308199"/>
    </source>
</evidence>
<feature type="compositionally biased region" description="Basic residues" evidence="8">
    <location>
        <begin position="990"/>
        <end position="1000"/>
    </location>
</feature>
<dbReference type="InterPro" id="IPR002618">
    <property type="entry name" value="UDPGP_fam"/>
</dbReference>
<feature type="region of interest" description="Disordered" evidence="8">
    <location>
        <begin position="1503"/>
        <end position="1534"/>
    </location>
</feature>
<dbReference type="Proteomes" id="UP000308199">
    <property type="component" value="Unassembled WGS sequence"/>
</dbReference>
<proteinExistence type="inferred from homology"/>
<gene>
    <name evidence="10" type="ORF">EW145_g2948</name>
</gene>
<comment type="caution">
    <text evidence="10">The sequence shown here is derived from an EMBL/GenBank/DDBJ whole genome shotgun (WGS) entry which is preliminary data.</text>
</comment>
<dbReference type="FunFam" id="3.90.550.10:FF:000002">
    <property type="entry name" value="UTP--glucose-1-phosphate uridylyltransferase"/>
    <property type="match status" value="1"/>
</dbReference>
<feature type="region of interest" description="Disordered" evidence="8">
    <location>
        <begin position="1192"/>
        <end position="1490"/>
    </location>
</feature>
<sequence>MIALNLRRILCVLTVPYYSLSRVWHRRRNDKHFKSATTGVATKTMRNELNRLVNSVTDVKAKRAFDTEMQSFFYLFTRYLVEKANSQELEWDRIKSPATEQIVPYDKLPISSDPKILNMLAVLKVNGGLGTSMGMTGAKSALEVKDDMTFLDLTVRQVEHLNTTNHVDVPLLLMTSFNTHEDTLRIIKKYANQRLRITTFNQSRYPRILKESLLPCPKSVDDDKKHWYPPGHGDLYTSLLHSGALDQLLAEGKEYLFVSNSDNLGAVVDQNILQHMVDSQAEFLMEVTDKTKADVKGGTLIDYEGSIRLLEIAQVPSEHVEDFKSIRKFKIFNTNNIWINLKSLKRIMENESMDLEIIVNPKMTDDGQSVIQLETAAGAAIKHFKHAHGINVPRTRFLPVKSCSDLLLIKSDIYSLEHGELVINENRLFGTTPVIKLGDHFKQIQQFQKRFKKIPKIIELDHLTVTGDVYFGRNVTLRGTVIIVANEGQRIDIPDGAVMGRKPNKPSPTAEQASSSATGLVAWRFTKSMNMRDLARDDDYLSHLFIEKLGSLGATSYLLVHRMDPSRRLPKTDTADILAIVQRLIRARTSAPIAIKQAVNELLELPSVLYFIRDYEQSQISAFATFTRPVTWSSFLPLGLLKLRKTSRYSGITGKNELCILATRPMQPGFLIAELKGSMADLTEEEDRELKRKGPRNDGGSRRDFSVIHSKQLKKNHLFLGPARFVNHDCDNNCELFRNGRYITFRAIKPITVGQELTAHYGEGYFGKNNRHCLCETCERRGKGGFSPQFDDESPSSQDNEDSDLDNDSDSDSTSVVSEDSQKGKEHMNLNERRTRRGVYLILPDNDSDESEEDDDEEDGQAAAKARAESVAETEVTEVSETSSSNDVINHTESDSVTLVAKSKRGRPSKALPSQSTTPSSDRFSFKSAITTRGRKAREASLSTNASRLQTPCSTSSVQSDSRASPALSRPSLRPRKSKPTSISALHSGPRPRGRPRKHPLPGETIYSDTTKMEEKFVEKVGNRGRSSLASKATTTVETEVLQQKAISSIPTCITCSTPLPISDSDGSRKGKIKDVKEECPRCRRHYLIYCAPWPQRNPTPGFRFSSTRENTPSDLSHKVTHTSISTVDQKLKAARLAQLKRRREQDAELESAQIVKRQKLSASPASPQKVLQNTIKRNRVISMTLRERDGTEVKVENADDVPLHGPLGHSVSKSSQKRAAEPENSSASTSRKRGRANGSADTSFEVPPFEENGDDRRDKTFWPTLPALPPLGDGIKRTGLLNSRPNPMHVSRWRASPLRSTHSADSTPTLVDDDTDEATSDEHPATPDNIDSNGATPEVLENTEPRQPSCACDVPPTSDEDEDEDEDEDSTEEVSRYSKKLAISTLKSFGLISRPSPQTLSKRIWAPPVITAESDCEVTDKPTTPKRRRRRHVSSSSPKQAEDINCSSDRTPTSVRSIHIPEPRAMRSMFDDYDASSGEEDVIVPGPSNSNLYLLQHNATFDSPASAQGSSPRSGENKPCISTYISSNSSDTSPLKVLDNPNLLTLGPLHSDFLASAPGLVSSPSFIDAGWESDFSV</sequence>